<evidence type="ECO:0000259" key="2">
    <source>
        <dbReference type="Pfam" id="PF19200"/>
    </source>
</evidence>
<dbReference type="InterPro" id="IPR043894">
    <property type="entry name" value="MupG_C"/>
</dbReference>
<keyword evidence="4" id="KW-1185">Reference proteome</keyword>
<dbReference type="InterPro" id="IPR008589">
    <property type="entry name" value="MupG"/>
</dbReference>
<dbReference type="GeneID" id="56440193"/>
<protein>
    <submittedName>
        <fullName evidence="3">Outer surface protein</fullName>
    </submittedName>
</protein>
<sequence>MRELGISIYPFHSKMEENKSYIDLASKYGFTRCFMCLLSVEHSKEEIIKEFSEIINYAKERGIKTTLDISPAVFKSLEISYDNLEFFYKLGAWAIRLDLGFSGNEESLMTYNDYNLKIELNMSNSTSYIDTIMNYYPNKENLIGCYNFYPHAYSGLDKKLFIESMNRFKKHSIKSSAFINAKEANFGPWPVDDGICTLEEHRNLPIEIQAMELFFLGVDAVFIANCYANEESFKKLQSLDKRLITLKAKLLDSIPEIERKIVLEELHQNRADASEYFIRSSNPRVKYKGHNFKLFNAVTEIKRGDILIDSSEYGSYAGELQIALKDIKNTGRTNVVGRVDEEYLFLLDYINMAQRFKITE</sequence>
<evidence type="ECO:0000313" key="3">
    <source>
        <dbReference type="EMBL" id="AGA66645.1"/>
    </source>
</evidence>
<name>A0A3B6VTM8_BRAPL</name>
<dbReference type="SUPFAM" id="SSF51445">
    <property type="entry name" value="(Trans)glycosidases"/>
    <property type="match status" value="1"/>
</dbReference>
<feature type="domain" description="6-phospho-N-acetylmuramidase N-terminal" evidence="2">
    <location>
        <begin position="4"/>
        <end position="237"/>
    </location>
</feature>
<dbReference type="Gene3D" id="2.40.100.10">
    <property type="entry name" value="Cyclophilin-like"/>
    <property type="match status" value="1"/>
</dbReference>
<dbReference type="InterPro" id="IPR013785">
    <property type="entry name" value="Aldolase_TIM"/>
</dbReference>
<dbReference type="SUPFAM" id="SSF50891">
    <property type="entry name" value="Cyclophilin-like"/>
    <property type="match status" value="1"/>
</dbReference>
<accession>A0A3B6VTM8</accession>
<proteinExistence type="predicted"/>
<dbReference type="InterPro" id="IPR043797">
    <property type="entry name" value="MupG_N"/>
</dbReference>
<dbReference type="AlphaFoldDB" id="A0A3B6VTM8"/>
<dbReference type="EMBL" id="CP002873">
    <property type="protein sequence ID" value="AGA66645.1"/>
    <property type="molecule type" value="Genomic_DNA"/>
</dbReference>
<dbReference type="PANTHER" id="PTHR38435">
    <property type="match status" value="1"/>
</dbReference>
<dbReference type="InterPro" id="IPR029000">
    <property type="entry name" value="Cyclophilin-like_dom_sf"/>
</dbReference>
<dbReference type="Gene3D" id="3.20.20.70">
    <property type="entry name" value="Aldolase class I"/>
    <property type="match status" value="1"/>
</dbReference>
<organism evidence="3 4">
    <name type="scientific">Brachyspira pilosicoli P43/6/78</name>
    <dbReference type="NCBI Taxonomy" id="1042417"/>
    <lineage>
        <taxon>Bacteria</taxon>
        <taxon>Pseudomonadati</taxon>
        <taxon>Spirochaetota</taxon>
        <taxon>Spirochaetia</taxon>
        <taxon>Brachyspirales</taxon>
        <taxon>Brachyspiraceae</taxon>
        <taxon>Brachyspira</taxon>
    </lineage>
</organism>
<dbReference type="PANTHER" id="PTHR38435:SF1">
    <property type="entry name" value="DUF871 DOMAIN-CONTAINING PROTEIN"/>
    <property type="match status" value="1"/>
</dbReference>
<evidence type="ECO:0000259" key="1">
    <source>
        <dbReference type="Pfam" id="PF05913"/>
    </source>
</evidence>
<dbReference type="InterPro" id="IPR017853">
    <property type="entry name" value="GH"/>
</dbReference>
<reference evidence="3 4" key="1">
    <citation type="journal article" date="2013" name="Genome Announc.">
        <title>Complete Genome Sequence of the Porcine Strain Brachyspira pilosicoli P43/6/78(T.).</title>
        <authorList>
            <person name="Lin C."/>
            <person name="den Bakker H.C."/>
            <person name="Suzuki H."/>
            <person name="Lefebure T."/>
            <person name="Ponnala L."/>
            <person name="Sun Q."/>
            <person name="Stanhope M.J."/>
            <person name="Wiedmann M."/>
            <person name="Duhamel G.E."/>
        </authorList>
    </citation>
    <scope>NUCLEOTIDE SEQUENCE [LARGE SCALE GENOMIC DNA]</scope>
    <source>
        <strain evidence="3 4">P43/6/78</strain>
    </source>
</reference>
<feature type="domain" description="6-phospho-N-acetylmuramidase C-terminal" evidence="1">
    <location>
        <begin position="244"/>
        <end position="358"/>
    </location>
</feature>
<dbReference type="Pfam" id="PF19200">
    <property type="entry name" value="MupG_N"/>
    <property type="match status" value="1"/>
</dbReference>
<dbReference type="RefSeq" id="WP_013244562.1">
    <property type="nucleotide sequence ID" value="NC_019908.1"/>
</dbReference>
<dbReference type="Proteomes" id="UP000010793">
    <property type="component" value="Chromosome"/>
</dbReference>
<evidence type="ECO:0000313" key="4">
    <source>
        <dbReference type="Proteomes" id="UP000010793"/>
    </source>
</evidence>
<gene>
    <name evidence="3" type="ORF">BPP43_07075</name>
</gene>
<dbReference type="Pfam" id="PF05913">
    <property type="entry name" value="MupG_C"/>
    <property type="match status" value="1"/>
</dbReference>
<dbReference type="KEGG" id="bpip:BPP43_07075"/>